<dbReference type="InterPro" id="IPR050220">
    <property type="entry name" value="Type_II_DNA_Topoisomerases"/>
</dbReference>
<proteinExistence type="inferred from homology"/>
<keyword evidence="6 9" id="KW-0238">DNA-binding</keyword>
<dbReference type="PROSITE" id="PS52040">
    <property type="entry name" value="TOPO_IIA"/>
    <property type="match status" value="1"/>
</dbReference>
<dbReference type="Gene3D" id="2.120.10.90">
    <property type="entry name" value="DNA gyrase/topoisomerase IV, subunit A, C-terminal"/>
    <property type="match status" value="1"/>
</dbReference>
<dbReference type="InterPro" id="IPR006691">
    <property type="entry name" value="GyrA/parC_rep"/>
</dbReference>
<accession>A0A2M8L6N1</accession>
<keyword evidence="5 9" id="KW-0799">Topoisomerase</keyword>
<dbReference type="GO" id="GO:0005524">
    <property type="term" value="F:ATP binding"/>
    <property type="evidence" value="ECO:0007669"/>
    <property type="project" value="UniProtKB-UniRule"/>
</dbReference>
<dbReference type="GO" id="GO:0009330">
    <property type="term" value="C:DNA topoisomerase type II (double strand cut, ATP-hydrolyzing) complex"/>
    <property type="evidence" value="ECO:0007669"/>
    <property type="project" value="TreeGrafter"/>
</dbReference>
<dbReference type="InterPro" id="IPR013757">
    <property type="entry name" value="Topo_IIA_A_a_sf"/>
</dbReference>
<evidence type="ECO:0000256" key="4">
    <source>
        <dbReference type="ARBA" id="ARBA00022840"/>
    </source>
</evidence>
<feature type="domain" description="Topo IIA-type catalytic" evidence="11">
    <location>
        <begin position="34"/>
        <end position="529"/>
    </location>
</feature>
<protein>
    <recommendedName>
        <fullName evidence="9">DNA gyrase subunit A</fullName>
        <ecNumber evidence="9">5.6.2.2</ecNumber>
    </recommendedName>
</protein>
<feature type="short sequence motif" description="GyrA-box" evidence="9">
    <location>
        <begin position="556"/>
        <end position="562"/>
    </location>
</feature>
<dbReference type="Gene3D" id="1.10.268.10">
    <property type="entry name" value="Topoisomerase, domain 3"/>
    <property type="match status" value="1"/>
</dbReference>
<gene>
    <name evidence="9" type="primary">gyrA</name>
    <name evidence="12" type="ORF">COU97_02700</name>
</gene>
<reference evidence="13" key="1">
    <citation type="submission" date="2017-09" db="EMBL/GenBank/DDBJ databases">
        <title>Depth-based differentiation of microbial function through sediment-hosted aquifers and enrichment of novel symbionts in the deep terrestrial subsurface.</title>
        <authorList>
            <person name="Probst A.J."/>
            <person name="Ladd B."/>
            <person name="Jarett J.K."/>
            <person name="Geller-Mcgrath D.E."/>
            <person name="Sieber C.M.K."/>
            <person name="Emerson J.B."/>
            <person name="Anantharaman K."/>
            <person name="Thomas B.C."/>
            <person name="Malmstrom R."/>
            <person name="Stieglmeier M."/>
            <person name="Klingl A."/>
            <person name="Woyke T."/>
            <person name="Ryan C.M."/>
            <person name="Banfield J.F."/>
        </authorList>
    </citation>
    <scope>NUCLEOTIDE SEQUENCE [LARGE SCALE GENOMIC DNA]</scope>
</reference>
<comment type="function">
    <text evidence="9">A type II topoisomerase that negatively supercoils closed circular double-stranded (ds) DNA in an ATP-dependent manner to modulate DNA topology and maintain chromosomes in an underwound state. Negative supercoiling favors strand separation, and DNA replication, transcription, recombination and repair, all of which involve strand separation. Also able to catalyze the interconversion of other topological isomers of dsDNA rings, including catenanes and knotted rings. Type II topoisomerases break and join 2 DNA strands simultaneously in an ATP-dependent manner.</text>
</comment>
<evidence type="ECO:0000256" key="2">
    <source>
        <dbReference type="ARBA" id="ARBA00008263"/>
    </source>
</evidence>
<comment type="catalytic activity">
    <reaction evidence="1 9 10">
        <text>ATP-dependent breakage, passage and rejoining of double-stranded DNA.</text>
        <dbReference type="EC" id="5.6.2.2"/>
    </reaction>
</comment>
<evidence type="ECO:0000313" key="13">
    <source>
        <dbReference type="Proteomes" id="UP000231579"/>
    </source>
</evidence>
<dbReference type="CDD" id="cd00187">
    <property type="entry name" value="TOP4c"/>
    <property type="match status" value="1"/>
</dbReference>
<evidence type="ECO:0000256" key="5">
    <source>
        <dbReference type="ARBA" id="ARBA00023029"/>
    </source>
</evidence>
<dbReference type="Pfam" id="PF00521">
    <property type="entry name" value="DNA_topoisoIV"/>
    <property type="match status" value="1"/>
</dbReference>
<dbReference type="GO" id="GO:0005737">
    <property type="term" value="C:cytoplasm"/>
    <property type="evidence" value="ECO:0007669"/>
    <property type="project" value="UniProtKB-SubCell"/>
</dbReference>
<dbReference type="InterPro" id="IPR013758">
    <property type="entry name" value="Topo_IIA_A/C_ab"/>
</dbReference>
<dbReference type="FunFam" id="3.30.1360.40:FF:000002">
    <property type="entry name" value="DNA gyrase subunit A"/>
    <property type="match status" value="1"/>
</dbReference>
<dbReference type="InterPro" id="IPR013760">
    <property type="entry name" value="Topo_IIA-like_dom_sf"/>
</dbReference>
<evidence type="ECO:0000256" key="1">
    <source>
        <dbReference type="ARBA" id="ARBA00000185"/>
    </source>
</evidence>
<dbReference type="Gene3D" id="3.30.1360.40">
    <property type="match status" value="1"/>
</dbReference>
<evidence type="ECO:0000256" key="6">
    <source>
        <dbReference type="ARBA" id="ARBA00023125"/>
    </source>
</evidence>
<dbReference type="SUPFAM" id="SSF56719">
    <property type="entry name" value="Type II DNA topoisomerase"/>
    <property type="match status" value="1"/>
</dbReference>
<dbReference type="InterPro" id="IPR002205">
    <property type="entry name" value="Topo_IIA_dom_A"/>
</dbReference>
<comment type="similarity">
    <text evidence="2 9">Belongs to the type II topoisomerase GyrA/ParC subunit family.</text>
</comment>
<dbReference type="GO" id="GO:0003677">
    <property type="term" value="F:DNA binding"/>
    <property type="evidence" value="ECO:0007669"/>
    <property type="project" value="UniProtKB-UniRule"/>
</dbReference>
<dbReference type="GO" id="GO:0005694">
    <property type="term" value="C:chromosome"/>
    <property type="evidence" value="ECO:0007669"/>
    <property type="project" value="InterPro"/>
</dbReference>
<feature type="active site" description="O-(5'-phospho-DNA)-tyrosine intermediate" evidence="9 10">
    <location>
        <position position="122"/>
    </location>
</feature>
<organism evidence="12 13">
    <name type="scientific">Candidatus Shapirobacteria bacterium CG10_big_fil_rev_8_21_14_0_10_48_15</name>
    <dbReference type="NCBI Taxonomy" id="1974484"/>
    <lineage>
        <taxon>Bacteria</taxon>
        <taxon>Candidatus Shapironibacteriota</taxon>
    </lineage>
</organism>
<dbReference type="GO" id="GO:0006261">
    <property type="term" value="P:DNA-templated DNA replication"/>
    <property type="evidence" value="ECO:0007669"/>
    <property type="project" value="UniProtKB-UniRule"/>
</dbReference>
<dbReference type="Gene3D" id="3.90.199.10">
    <property type="entry name" value="Topoisomerase II, domain 5"/>
    <property type="match status" value="1"/>
</dbReference>
<dbReference type="HAMAP" id="MF_01897">
    <property type="entry name" value="GyrA"/>
    <property type="match status" value="1"/>
</dbReference>
<dbReference type="EC" id="5.6.2.2" evidence="9"/>
<dbReference type="InterPro" id="IPR035516">
    <property type="entry name" value="Gyrase/topoIV_suA_C"/>
</dbReference>
<comment type="subcellular location">
    <subcellularLocation>
        <location evidence="9">Cytoplasm</location>
    </subcellularLocation>
</comment>
<evidence type="ECO:0000313" key="12">
    <source>
        <dbReference type="EMBL" id="PJE69867.1"/>
    </source>
</evidence>
<dbReference type="SMART" id="SM00434">
    <property type="entry name" value="TOP4c"/>
    <property type="match status" value="1"/>
</dbReference>
<dbReference type="InterPro" id="IPR005743">
    <property type="entry name" value="GyrA"/>
</dbReference>
<dbReference type="FunFam" id="2.120.10.90:FF:000005">
    <property type="entry name" value="DNA topoisomerase 4 subunit A"/>
    <property type="match status" value="1"/>
</dbReference>
<sequence length="852" mass="95740">MSSKIGQINPVAITDEVKKFYLDYAMSVIVARALPDVRDGLKPVHRRILYAMQGMNLNHTARYTKSAKIVGETMGKYHPHGDLAIYDALVRLAQDFSMRYPLIDGQGNFGSVDGDSPAAMRYTEARLAAISQELLADLDKQTVDFRDNFDASLQEPVFLPAKLPNLLLMGSDGIAVGMATKIPPHNLREVVDGLVFMLQKGRVLLPASDLKKIALSDEDLAQAALQANFESATTIEELMNFIKGPDFPTRAAIFNQRDLIQAYTTGRGKITVQAKAEIEETKSGKLRILVTEIPYQVNKADLISKIAKLVKDKKLDGVADLRDESDRHGLQIVIELKKTAKPKAILNNLYKHTAMRINYHLNMVALVDNVPQTLNLKQILMEFIRHRQQVVIKRAIFELKAARQRAHILEGLKIALDNLDAVIETIRKSADADQAKINLMNRFKLSEVQSQAILDMQLRRLAALERQKIEDEYQAVLQQIQILVSLLATPQKVLDVTEKELVALKEKYGDERRTKVYRQALEELGDEDLIPDERCLVTLTKSGYIKRLPIGTYRSQRRGGKGVTGMSTKETDEICQLLTCTTHDSTLFFTNQGRVFSTRVWDLPEGSRQSKGQAVINLINLEQEEIVQSILTVSQDSSLRKFLLIATKNGVVKKTDIRQYQSIRNSGLIAMKLKDQDQLCWVKPTSGQDEILLVSHHGKSIRFRETDARPMGRDTNGVRGIRLKKDDYVVGMEVFAKKSTLPKDRRRRFFRDILIVTEKGMGKRAAINQWPVQNRGGVGVKAANLTAKTGKIVASVMVNQNIRQILLTSKRAQVIKLPLRNIPRLGRDTQGVILMRFSKPGDTVAAITCLRK</sequence>
<dbReference type="NCBIfam" id="NF004043">
    <property type="entry name" value="PRK05560.1"/>
    <property type="match status" value="1"/>
</dbReference>
<keyword evidence="3 9" id="KW-0547">Nucleotide-binding</keyword>
<keyword evidence="4 9" id="KW-0067">ATP-binding</keyword>
<dbReference type="SUPFAM" id="SSF101904">
    <property type="entry name" value="GyrA/ParC C-terminal domain-like"/>
    <property type="match status" value="1"/>
</dbReference>
<comment type="subunit">
    <text evidence="8">Heterotetramer composed of ParC and ParE.</text>
</comment>
<dbReference type="AlphaFoldDB" id="A0A2M8L6N1"/>
<dbReference type="GO" id="GO:0034335">
    <property type="term" value="F:DNA negative supercoiling activity"/>
    <property type="evidence" value="ECO:0007669"/>
    <property type="project" value="UniProtKB-ARBA"/>
</dbReference>
<dbReference type="PANTHER" id="PTHR43493">
    <property type="entry name" value="DNA GYRASE/TOPOISOMERASE SUBUNIT A"/>
    <property type="match status" value="1"/>
</dbReference>
<dbReference type="EMBL" id="PFEM01000037">
    <property type="protein sequence ID" value="PJE69867.1"/>
    <property type="molecule type" value="Genomic_DNA"/>
</dbReference>
<comment type="miscellaneous">
    <text evidence="9">Few gyrases are as efficient as E.coli at forming negative supercoils. Not all organisms have 2 type II topoisomerases; in organisms with a single type II topoisomerase this enzyme also has to decatenate newly replicated chromosomes.</text>
</comment>
<evidence type="ECO:0000256" key="3">
    <source>
        <dbReference type="ARBA" id="ARBA00022741"/>
    </source>
</evidence>
<evidence type="ECO:0000256" key="10">
    <source>
        <dbReference type="PROSITE-ProRule" id="PRU01384"/>
    </source>
</evidence>
<dbReference type="PANTHER" id="PTHR43493:SF5">
    <property type="entry name" value="DNA GYRASE SUBUNIT A, CHLOROPLASTIC_MITOCHONDRIAL"/>
    <property type="match status" value="1"/>
</dbReference>
<keyword evidence="9" id="KW-0963">Cytoplasm</keyword>
<evidence type="ECO:0000256" key="8">
    <source>
        <dbReference type="ARBA" id="ARBA00063644"/>
    </source>
</evidence>
<dbReference type="Proteomes" id="UP000231579">
    <property type="component" value="Unassembled WGS sequence"/>
</dbReference>
<dbReference type="GO" id="GO:0006265">
    <property type="term" value="P:DNA topological change"/>
    <property type="evidence" value="ECO:0007669"/>
    <property type="project" value="UniProtKB-UniRule"/>
</dbReference>
<evidence type="ECO:0000259" key="11">
    <source>
        <dbReference type="PROSITE" id="PS52040"/>
    </source>
</evidence>
<evidence type="ECO:0000256" key="7">
    <source>
        <dbReference type="ARBA" id="ARBA00023235"/>
    </source>
</evidence>
<dbReference type="FunFam" id="1.10.268.10:FF:000001">
    <property type="entry name" value="DNA gyrase subunit A"/>
    <property type="match status" value="1"/>
</dbReference>
<evidence type="ECO:0000256" key="9">
    <source>
        <dbReference type="HAMAP-Rule" id="MF_01897"/>
    </source>
</evidence>
<comment type="caution">
    <text evidence="12">The sequence shown here is derived from an EMBL/GenBank/DDBJ whole genome shotgun (WGS) entry which is preliminary data.</text>
</comment>
<name>A0A2M8L6N1_9BACT</name>
<comment type="subunit">
    <text evidence="9">Heterotetramer, composed of two GyrA and two GyrB chains. In the heterotetramer, GyrA contains the active site tyrosine that forms a transient covalent intermediate with DNA, while GyrB binds cofactors and catalyzes ATP hydrolysis.</text>
</comment>
<keyword evidence="7 9" id="KW-0413">Isomerase</keyword>
<dbReference type="Pfam" id="PF03989">
    <property type="entry name" value="DNA_gyraseA_C"/>
    <property type="match status" value="6"/>
</dbReference>